<name>A0A1U7GTS2_9CYAN</name>
<keyword evidence="5" id="KW-1185">Reference proteome</keyword>
<reference evidence="4 5" key="1">
    <citation type="submission" date="2016-11" db="EMBL/GenBank/DDBJ databases">
        <title>Draft Genome Sequences of Nine Cyanobacterial Strains from Diverse Habitats.</title>
        <authorList>
            <person name="Zhu T."/>
            <person name="Hou S."/>
            <person name="Lu X."/>
            <person name="Hess W.R."/>
        </authorList>
    </citation>
    <scope>NUCLEOTIDE SEQUENCE [LARGE SCALE GENOMIC DNA]</scope>
    <source>
        <strain evidence="4 5">NIES-592</strain>
    </source>
</reference>
<dbReference type="GO" id="GO:0009279">
    <property type="term" value="C:cell outer membrane"/>
    <property type="evidence" value="ECO:0007669"/>
    <property type="project" value="TreeGrafter"/>
</dbReference>
<dbReference type="PANTHER" id="PTHR44858">
    <property type="entry name" value="TETRATRICOPEPTIDE REPEAT PROTEIN 6"/>
    <property type="match status" value="1"/>
</dbReference>
<gene>
    <name evidence="4" type="ORF">NIES592_21940</name>
</gene>
<feature type="repeat" description="TPR" evidence="3">
    <location>
        <begin position="36"/>
        <end position="69"/>
    </location>
</feature>
<evidence type="ECO:0000313" key="4">
    <source>
        <dbReference type="EMBL" id="OKH11370.1"/>
    </source>
</evidence>
<evidence type="ECO:0000256" key="1">
    <source>
        <dbReference type="ARBA" id="ARBA00022737"/>
    </source>
</evidence>
<dbReference type="SUPFAM" id="SSF48452">
    <property type="entry name" value="TPR-like"/>
    <property type="match status" value="1"/>
</dbReference>
<dbReference type="GO" id="GO:0046813">
    <property type="term" value="P:receptor-mediated virion attachment to host cell"/>
    <property type="evidence" value="ECO:0007669"/>
    <property type="project" value="TreeGrafter"/>
</dbReference>
<dbReference type="Gene3D" id="1.25.40.10">
    <property type="entry name" value="Tetratricopeptide repeat domain"/>
    <property type="match status" value="4"/>
</dbReference>
<dbReference type="InterPro" id="IPR019734">
    <property type="entry name" value="TPR_rpt"/>
</dbReference>
<dbReference type="RefSeq" id="WP_073556891.1">
    <property type="nucleotide sequence ID" value="NZ_MRCA01000019.1"/>
</dbReference>
<feature type="repeat" description="TPR" evidence="3">
    <location>
        <begin position="2"/>
        <end position="35"/>
    </location>
</feature>
<dbReference type="OrthoDB" id="9815040at2"/>
<dbReference type="EMBL" id="MRCA01000019">
    <property type="protein sequence ID" value="OKH11370.1"/>
    <property type="molecule type" value="Genomic_DNA"/>
</dbReference>
<dbReference type="InterPro" id="IPR011990">
    <property type="entry name" value="TPR-like_helical_dom_sf"/>
</dbReference>
<dbReference type="Pfam" id="PF13414">
    <property type="entry name" value="TPR_11"/>
    <property type="match status" value="2"/>
</dbReference>
<feature type="repeat" description="TPR" evidence="3">
    <location>
        <begin position="277"/>
        <end position="310"/>
    </location>
</feature>
<keyword evidence="2 3" id="KW-0802">TPR repeat</keyword>
<dbReference type="Pfam" id="PF13181">
    <property type="entry name" value="TPR_8"/>
    <property type="match status" value="1"/>
</dbReference>
<dbReference type="Pfam" id="PF13432">
    <property type="entry name" value="TPR_16"/>
    <property type="match status" value="1"/>
</dbReference>
<accession>A0A1U7GTS2</accession>
<evidence type="ECO:0000313" key="5">
    <source>
        <dbReference type="Proteomes" id="UP000186391"/>
    </source>
</evidence>
<feature type="repeat" description="TPR" evidence="3">
    <location>
        <begin position="243"/>
        <end position="276"/>
    </location>
</feature>
<comment type="caution">
    <text evidence="4">The sequence shown here is derived from an EMBL/GenBank/DDBJ whole genome shotgun (WGS) entry which is preliminary data.</text>
</comment>
<organism evidence="4 5">
    <name type="scientific">Fischerella major NIES-592</name>
    <dbReference type="NCBI Taxonomy" id="210994"/>
    <lineage>
        <taxon>Bacteria</taxon>
        <taxon>Bacillati</taxon>
        <taxon>Cyanobacteriota</taxon>
        <taxon>Cyanophyceae</taxon>
        <taxon>Nostocales</taxon>
        <taxon>Hapalosiphonaceae</taxon>
        <taxon>Fischerella</taxon>
    </lineage>
</organism>
<keyword evidence="1" id="KW-0677">Repeat</keyword>
<sequence length="422" mass="48689">MNDDFYSRGLARAKQKDYAGAIAEFTRAIEINPHFADAFCQRGLAYYDSGEILLAVSDYTEALQLNPESVEAYYCRALARVALKNFPGALADGDQVIRLNRNHAAAYNLRGIIYRKMGRVHDAIANFKLAADLYLQQKDKDNCRLCLEKIKQLQPKQNLTVVQQRPTPTKPIMSPQEYFTQLLEKAEKGDTRQALEDLNWVLQVDPQDAQAYCCRGVVRYKQGNYRQAIADFNQALQLNFQDAIVYRNRGRARFQLGDHQGAIADFNQALQIKPEDALLYIARGNVYRAMGNYVSAVTDYTKALQINPDDPQAYYNRGLAYAHMEEMQRAIADYQQAASIFCEKEDWKNYEHVVESLKKIQSPSIESKQTQYNMLRQRLLRLVGGYWEIAQRLIDQAKRYYPGMSEEWYMEKVIDDLERDRG</sequence>
<dbReference type="PROSITE" id="PS50005">
    <property type="entry name" value="TPR"/>
    <property type="match status" value="6"/>
</dbReference>
<evidence type="ECO:0000256" key="3">
    <source>
        <dbReference type="PROSITE-ProRule" id="PRU00339"/>
    </source>
</evidence>
<dbReference type="SMART" id="SM00028">
    <property type="entry name" value="TPR"/>
    <property type="match status" value="9"/>
</dbReference>
<dbReference type="AlphaFoldDB" id="A0A1U7GTS2"/>
<evidence type="ECO:0000256" key="2">
    <source>
        <dbReference type="ARBA" id="ARBA00022803"/>
    </source>
</evidence>
<feature type="repeat" description="TPR" evidence="3">
    <location>
        <begin position="209"/>
        <end position="242"/>
    </location>
</feature>
<dbReference type="Proteomes" id="UP000186391">
    <property type="component" value="Unassembled WGS sequence"/>
</dbReference>
<dbReference type="PROSITE" id="PS50293">
    <property type="entry name" value="TPR_REGION"/>
    <property type="match status" value="4"/>
</dbReference>
<feature type="repeat" description="TPR" evidence="3">
    <location>
        <begin position="311"/>
        <end position="344"/>
    </location>
</feature>
<dbReference type="InterPro" id="IPR050498">
    <property type="entry name" value="Ycf3"/>
</dbReference>
<proteinExistence type="predicted"/>
<dbReference type="PANTHER" id="PTHR44858:SF1">
    <property type="entry name" value="UDP-N-ACETYLGLUCOSAMINE--PEPTIDE N-ACETYLGLUCOSAMINYLTRANSFERASE SPINDLY-RELATED"/>
    <property type="match status" value="1"/>
</dbReference>
<protein>
    <submittedName>
        <fullName evidence="4">Uncharacterized protein</fullName>
    </submittedName>
</protein>